<dbReference type="Proteomes" id="UP001079430">
    <property type="component" value="Unassembled WGS sequence"/>
</dbReference>
<evidence type="ECO:0000313" key="2">
    <source>
        <dbReference type="Proteomes" id="UP001079430"/>
    </source>
</evidence>
<sequence length="71" mass="7099">MVTVDNASGQVQAVGMQFAANGYTVEGNSIVLVDDSAQAGLQSIIRVGDGTATGRLIRQPSAPTSPAPPGS</sequence>
<comment type="caution">
    <text evidence="1">The sequence shown here is derived from an EMBL/GenBank/DDBJ whole genome shotgun (WGS) entry which is preliminary data.</text>
</comment>
<keyword evidence="2" id="KW-1185">Reference proteome</keyword>
<accession>A0ABT4KRX9</accession>
<gene>
    <name evidence="1" type="ORF">O3W52_33995</name>
</gene>
<proteinExistence type="predicted"/>
<reference evidence="1" key="1">
    <citation type="submission" date="2022-10" db="EMBL/GenBank/DDBJ databases">
        <title>Whole genome sequencing of three plant growth promoting bacteria isolated from Vachellia tortilis subsp. raddiana in Morocco.</title>
        <authorList>
            <person name="Hnini M."/>
            <person name="Zouagui R."/>
            <person name="Zouagui H."/>
            <person name="Chemao Elfihri M.-W."/>
            <person name="Ibrahimi A."/>
            <person name="Sbabou L."/>
            <person name="Aurag J."/>
        </authorList>
    </citation>
    <scope>NUCLEOTIDE SEQUENCE</scope>
    <source>
        <strain evidence="1">LMR678</strain>
    </source>
</reference>
<evidence type="ECO:0000313" key="1">
    <source>
        <dbReference type="EMBL" id="MCZ4094702.1"/>
    </source>
</evidence>
<name>A0ABT4KRX9_9HYPH</name>
<dbReference type="EMBL" id="JAPVOI010000006">
    <property type="protein sequence ID" value="MCZ4094702.1"/>
    <property type="molecule type" value="Genomic_DNA"/>
</dbReference>
<protein>
    <submittedName>
        <fullName evidence="1">Uncharacterized protein</fullName>
    </submittedName>
</protein>
<organism evidence="1 2">
    <name type="scientific">Sinorhizobium psoraleae</name>
    <dbReference type="NCBI Taxonomy" id="520838"/>
    <lineage>
        <taxon>Bacteria</taxon>
        <taxon>Pseudomonadati</taxon>
        <taxon>Pseudomonadota</taxon>
        <taxon>Alphaproteobacteria</taxon>
        <taxon>Hyphomicrobiales</taxon>
        <taxon>Rhizobiaceae</taxon>
        <taxon>Sinorhizobium/Ensifer group</taxon>
        <taxon>Sinorhizobium</taxon>
    </lineage>
</organism>
<dbReference type="RefSeq" id="WP_269286879.1">
    <property type="nucleotide sequence ID" value="NZ_JAPVOI010000006.1"/>
</dbReference>